<organism evidence="1 2">
    <name type="scientific">Caerostris darwini</name>
    <dbReference type="NCBI Taxonomy" id="1538125"/>
    <lineage>
        <taxon>Eukaryota</taxon>
        <taxon>Metazoa</taxon>
        <taxon>Ecdysozoa</taxon>
        <taxon>Arthropoda</taxon>
        <taxon>Chelicerata</taxon>
        <taxon>Arachnida</taxon>
        <taxon>Araneae</taxon>
        <taxon>Araneomorphae</taxon>
        <taxon>Entelegynae</taxon>
        <taxon>Araneoidea</taxon>
        <taxon>Araneidae</taxon>
        <taxon>Caerostris</taxon>
    </lineage>
</organism>
<dbReference type="EMBL" id="BPLQ01014719">
    <property type="protein sequence ID" value="GIY82365.1"/>
    <property type="molecule type" value="Genomic_DNA"/>
</dbReference>
<reference evidence="1 2" key="1">
    <citation type="submission" date="2021-06" db="EMBL/GenBank/DDBJ databases">
        <title>Caerostris darwini draft genome.</title>
        <authorList>
            <person name="Kono N."/>
            <person name="Arakawa K."/>
        </authorList>
    </citation>
    <scope>NUCLEOTIDE SEQUENCE [LARGE SCALE GENOMIC DNA]</scope>
</reference>
<evidence type="ECO:0000313" key="1">
    <source>
        <dbReference type="EMBL" id="GIY82365.1"/>
    </source>
</evidence>
<comment type="caution">
    <text evidence="1">The sequence shown here is derived from an EMBL/GenBank/DDBJ whole genome shotgun (WGS) entry which is preliminary data.</text>
</comment>
<sequence length="182" mass="20824">MKTKSTPKKQFPLINRSLITQPVCNQIKTDFYFYSPGEHLLSRSETYSASLTPICKTLDPPSVLMQQGKKRRLLIWAPFGLKYGRPRYSESRAGSSSLRSHRRKVLSFLCRSSAGRDLDSKMFFFFFLDPVVFGSPASQNVCKQGFFFFCHRLSHICRGLVTLAAGRYNRMTKGTDVNQVNF</sequence>
<gene>
    <name evidence="1" type="ORF">CDAR_539351</name>
</gene>
<accession>A0AAV4WLT1</accession>
<dbReference type="AlphaFoldDB" id="A0AAV4WLT1"/>
<name>A0AAV4WLT1_9ARAC</name>
<protein>
    <submittedName>
        <fullName evidence="1">Uncharacterized protein</fullName>
    </submittedName>
</protein>
<evidence type="ECO:0000313" key="2">
    <source>
        <dbReference type="Proteomes" id="UP001054837"/>
    </source>
</evidence>
<keyword evidence="2" id="KW-1185">Reference proteome</keyword>
<dbReference type="Proteomes" id="UP001054837">
    <property type="component" value="Unassembled WGS sequence"/>
</dbReference>
<proteinExistence type="predicted"/>